<comment type="caution">
    <text evidence="1">The sequence shown here is derived from an EMBL/GenBank/DDBJ whole genome shotgun (WGS) entry which is preliminary data.</text>
</comment>
<reference evidence="1" key="1">
    <citation type="submission" date="2021-11" db="EMBL/GenBank/DDBJ databases">
        <authorList>
            <person name="Schell T."/>
        </authorList>
    </citation>
    <scope>NUCLEOTIDE SEQUENCE</scope>
    <source>
        <strain evidence="1">M5</strain>
    </source>
</reference>
<protein>
    <submittedName>
        <fullName evidence="1">Uncharacterized protein</fullName>
    </submittedName>
</protein>
<dbReference type="AlphaFoldDB" id="A0A8J2RL73"/>
<evidence type="ECO:0000313" key="1">
    <source>
        <dbReference type="EMBL" id="CAH0104542.1"/>
    </source>
</evidence>
<accession>A0A8J2RL73</accession>
<organism evidence="1 2">
    <name type="scientific">Daphnia galeata</name>
    <dbReference type="NCBI Taxonomy" id="27404"/>
    <lineage>
        <taxon>Eukaryota</taxon>
        <taxon>Metazoa</taxon>
        <taxon>Ecdysozoa</taxon>
        <taxon>Arthropoda</taxon>
        <taxon>Crustacea</taxon>
        <taxon>Branchiopoda</taxon>
        <taxon>Diplostraca</taxon>
        <taxon>Cladocera</taxon>
        <taxon>Anomopoda</taxon>
        <taxon>Daphniidae</taxon>
        <taxon>Daphnia</taxon>
    </lineage>
</organism>
<dbReference type="Proteomes" id="UP000789390">
    <property type="component" value="Unassembled WGS sequence"/>
</dbReference>
<keyword evidence="2" id="KW-1185">Reference proteome</keyword>
<evidence type="ECO:0000313" key="2">
    <source>
        <dbReference type="Proteomes" id="UP000789390"/>
    </source>
</evidence>
<gene>
    <name evidence="1" type="ORF">DGAL_LOCUS7449</name>
</gene>
<sequence length="69" mass="8184">MKTMELKKKQFGNFIMAENLLIENLKQLTFDIMQEGWAHVCPFIMWCHEKKKLCSLAAVKAEKRQKKRA</sequence>
<name>A0A8J2RL73_9CRUS</name>
<proteinExistence type="predicted"/>
<dbReference type="EMBL" id="CAKKLH010000146">
    <property type="protein sequence ID" value="CAH0104542.1"/>
    <property type="molecule type" value="Genomic_DNA"/>
</dbReference>